<feature type="transmembrane region" description="Helical" evidence="3">
    <location>
        <begin position="275"/>
        <end position="299"/>
    </location>
</feature>
<evidence type="ECO:0000256" key="3">
    <source>
        <dbReference type="SAM" id="Phobius"/>
    </source>
</evidence>
<evidence type="ECO:0000259" key="4">
    <source>
        <dbReference type="PROSITE" id="PS50850"/>
    </source>
</evidence>
<dbReference type="InterPro" id="IPR020846">
    <property type="entry name" value="MFS_dom"/>
</dbReference>
<dbReference type="InterPro" id="IPR011701">
    <property type="entry name" value="MFS"/>
</dbReference>
<dbReference type="PANTHER" id="PTHR11360:SF260">
    <property type="entry name" value="MFS DOMAIN-CONTAINING PROTEIN"/>
    <property type="match status" value="1"/>
</dbReference>
<reference evidence="6" key="1">
    <citation type="submission" date="2025-08" db="UniProtKB">
        <authorList>
            <consortium name="RefSeq"/>
        </authorList>
    </citation>
    <scope>IDENTIFICATION</scope>
</reference>
<dbReference type="CDD" id="cd17352">
    <property type="entry name" value="MFS_MCT_SLC16"/>
    <property type="match status" value="1"/>
</dbReference>
<keyword evidence="3" id="KW-1133">Transmembrane helix</keyword>
<dbReference type="InterPro" id="IPR036259">
    <property type="entry name" value="MFS_trans_sf"/>
</dbReference>
<feature type="transmembrane region" description="Helical" evidence="3">
    <location>
        <begin position="147"/>
        <end position="173"/>
    </location>
</feature>
<evidence type="ECO:0000256" key="1">
    <source>
        <dbReference type="ARBA" id="ARBA00004141"/>
    </source>
</evidence>
<dbReference type="Proteomes" id="UP000694888">
    <property type="component" value="Unplaced"/>
</dbReference>
<sequence>MSTDDENSSSHLLQQRLLPPHTTPTAGGGQSGDSYCSLRLPPPLSSNGVGSRDVSSLGPSGCAGDKSDDVSGVCGSCGLKNLSTQKSCCEHAAGPGTPGGVNNNPDQCYSWLHALRGGRVKKNSESSSDASSSSGSLPMPPSPDGGWGWFVVLGAFLVSVICDGLSYCFGLLYSELKVQFGASRSMTSAVGSIFFGVSMILGPLASSLTTRFGCRKMTIFGGILAFLGFLSSSFTNSIEMLCVTFGVIVGAGFSFCYITSVVIVAFYFEKRRALATGLAVCGTGIGTFTFAPLIDFLIYEYGWRGLFLILSGISLNLLVCGMLFRPLKFTDVERWQLMLEEFNRIPHGREEIEVVRSRYPSESSDSDSDAESSDEDTKALSTLNLPTFVATSNLEVSQALLMEAIKNSKNPHRTMQRYMKNAMMRSEQECKIGRPDQVPLVKGDNCIIRAMSPTDVGSDTENALDSLPSSLVDDTNILRSCKPPQICGSDAQKEANNKLAVSRSNVFQTDSISKSGEPVHLFIVDQFGRTCPIYNSQDLRKKDTQKRHELHGLGSTLTGKIHANESRMLSRRMSGMYMGRHNALGIHLPLYRSDIFYRRLQRQNNPLRHCTLGTSCPEFTDTSSVESDHGYVYEMIASLLEEICDVLKSMVDVQLLSNPFFSILIISNFLFYLWSDVPYMYAADHAMENGVDPQKASFLLSIVGIFNTIGQVVFGYIGDLECNLLNVYAIVSVLAGGCISLIPLMPTFWSTCVLYALFGFFVSVSFPLTTVLLVKYLGVEKLTSAYGLLMLMQGIANLFGPPFAGWVSDETGNYNAAFYLSGLFYALSGFTLFLVYIPKLRVEPAPRRKSLTISSDAEQV</sequence>
<feature type="transmembrane region" description="Helical" evidence="3">
    <location>
        <begin position="695"/>
        <end position="717"/>
    </location>
</feature>
<organism evidence="5 6">
    <name type="scientific">Aplysia californica</name>
    <name type="common">California sea hare</name>
    <dbReference type="NCBI Taxonomy" id="6500"/>
    <lineage>
        <taxon>Eukaryota</taxon>
        <taxon>Metazoa</taxon>
        <taxon>Spiralia</taxon>
        <taxon>Lophotrochozoa</taxon>
        <taxon>Mollusca</taxon>
        <taxon>Gastropoda</taxon>
        <taxon>Heterobranchia</taxon>
        <taxon>Euthyneura</taxon>
        <taxon>Tectipleura</taxon>
        <taxon>Aplysiida</taxon>
        <taxon>Aplysioidea</taxon>
        <taxon>Aplysiidae</taxon>
        <taxon>Aplysia</taxon>
    </lineage>
</organism>
<dbReference type="PROSITE" id="PS50850">
    <property type="entry name" value="MFS"/>
    <property type="match status" value="1"/>
</dbReference>
<feature type="transmembrane region" description="Helical" evidence="3">
    <location>
        <begin position="244"/>
        <end position="268"/>
    </location>
</feature>
<feature type="transmembrane region" description="Helical" evidence="3">
    <location>
        <begin position="786"/>
        <end position="804"/>
    </location>
</feature>
<dbReference type="Pfam" id="PF07690">
    <property type="entry name" value="MFS_1"/>
    <property type="match status" value="2"/>
</dbReference>
<keyword evidence="3" id="KW-0812">Transmembrane</keyword>
<feature type="compositionally biased region" description="Acidic residues" evidence="2">
    <location>
        <begin position="364"/>
        <end position="374"/>
    </location>
</feature>
<dbReference type="GeneID" id="101849850"/>
<accession>A0ABM0JTC2</accession>
<feature type="transmembrane region" description="Helical" evidence="3">
    <location>
        <begin position="305"/>
        <end position="324"/>
    </location>
</feature>
<feature type="transmembrane region" description="Helical" evidence="3">
    <location>
        <begin position="217"/>
        <end position="238"/>
    </location>
</feature>
<comment type="subcellular location">
    <subcellularLocation>
        <location evidence="1">Membrane</location>
        <topology evidence="1">Multi-pass membrane protein</topology>
    </subcellularLocation>
</comment>
<feature type="region of interest" description="Disordered" evidence="2">
    <location>
        <begin position="356"/>
        <end position="376"/>
    </location>
</feature>
<evidence type="ECO:0000256" key="2">
    <source>
        <dbReference type="SAM" id="MobiDB-lite"/>
    </source>
</evidence>
<evidence type="ECO:0000313" key="6">
    <source>
        <dbReference type="RefSeq" id="XP_005101009.1"/>
    </source>
</evidence>
<feature type="transmembrane region" description="Helical" evidence="3">
    <location>
        <begin position="185"/>
        <end position="205"/>
    </location>
</feature>
<feature type="transmembrane region" description="Helical" evidence="3">
    <location>
        <begin position="816"/>
        <end position="837"/>
    </location>
</feature>
<dbReference type="PANTHER" id="PTHR11360">
    <property type="entry name" value="MONOCARBOXYLATE TRANSPORTER"/>
    <property type="match status" value="1"/>
</dbReference>
<dbReference type="Gene3D" id="1.20.1250.20">
    <property type="entry name" value="MFS general substrate transporter like domains"/>
    <property type="match status" value="2"/>
</dbReference>
<gene>
    <name evidence="6" type="primary">LOC101849850</name>
</gene>
<feature type="transmembrane region" description="Helical" evidence="3">
    <location>
        <begin position="724"/>
        <end position="742"/>
    </location>
</feature>
<feature type="region of interest" description="Disordered" evidence="2">
    <location>
        <begin position="1"/>
        <end position="67"/>
    </location>
</feature>
<evidence type="ECO:0000313" key="5">
    <source>
        <dbReference type="Proteomes" id="UP000694888"/>
    </source>
</evidence>
<feature type="transmembrane region" description="Helical" evidence="3">
    <location>
        <begin position="748"/>
        <end position="774"/>
    </location>
</feature>
<dbReference type="SUPFAM" id="SSF103473">
    <property type="entry name" value="MFS general substrate transporter"/>
    <property type="match status" value="1"/>
</dbReference>
<proteinExistence type="predicted"/>
<name>A0ABM0JTC2_APLCA</name>
<keyword evidence="5" id="KW-1185">Reference proteome</keyword>
<dbReference type="RefSeq" id="XP_005101009.1">
    <property type="nucleotide sequence ID" value="XM_005100952.3"/>
</dbReference>
<keyword evidence="3" id="KW-0472">Membrane</keyword>
<dbReference type="InterPro" id="IPR050327">
    <property type="entry name" value="Proton-linked_MCT"/>
</dbReference>
<feature type="compositionally biased region" description="Polar residues" evidence="2">
    <location>
        <begin position="45"/>
        <end position="58"/>
    </location>
</feature>
<feature type="domain" description="Major facilitator superfamily (MFS) profile" evidence="4">
    <location>
        <begin position="660"/>
        <end position="860"/>
    </location>
</feature>
<protein>
    <submittedName>
        <fullName evidence="6">Monocarboxylate transporter 12</fullName>
    </submittedName>
</protein>
<feature type="transmembrane region" description="Helical" evidence="3">
    <location>
        <begin position="655"/>
        <end position="675"/>
    </location>
</feature>